<evidence type="ECO:0000256" key="2">
    <source>
        <dbReference type="ARBA" id="ARBA00022723"/>
    </source>
</evidence>
<dbReference type="GO" id="GO:0051539">
    <property type="term" value="F:4 iron, 4 sulfur cluster binding"/>
    <property type="evidence" value="ECO:0007669"/>
    <property type="project" value="UniProtKB-KW"/>
</dbReference>
<evidence type="ECO:0000256" key="9">
    <source>
        <dbReference type="ARBA" id="ARBA00023887"/>
    </source>
</evidence>
<dbReference type="SMART" id="SM00987">
    <property type="entry name" value="UreE_C"/>
    <property type="match status" value="1"/>
</dbReference>
<evidence type="ECO:0000256" key="3">
    <source>
        <dbReference type="ARBA" id="ARBA00022763"/>
    </source>
</evidence>
<accession>A0A010YI63</accession>
<keyword evidence="1" id="KW-0004">4Fe-4S</keyword>
<keyword evidence="10" id="KW-0812">Transmembrane</keyword>
<dbReference type="GO" id="GO:0033958">
    <property type="term" value="F:DNA-deoxyinosine glycosylase activity"/>
    <property type="evidence" value="ECO:0007669"/>
    <property type="project" value="InterPro"/>
</dbReference>
<protein>
    <recommendedName>
        <fullName evidence="9">Type-5 uracil-DNA glycosylase</fullName>
    </recommendedName>
</protein>
<evidence type="ECO:0000313" key="13">
    <source>
        <dbReference type="Proteomes" id="UP000021053"/>
    </source>
</evidence>
<dbReference type="InterPro" id="IPR005122">
    <property type="entry name" value="Uracil-DNA_glycosylase-like"/>
</dbReference>
<name>A0A010YI63_9ACTN</name>
<dbReference type="SUPFAM" id="SSF52141">
    <property type="entry name" value="Uracil-DNA glycosylase-like"/>
    <property type="match status" value="1"/>
</dbReference>
<dbReference type="PANTHER" id="PTHR33693:SF3">
    <property type="entry name" value="TYPE-5 URACIL-DNA GLYCOSYLASE"/>
    <property type="match status" value="1"/>
</dbReference>
<evidence type="ECO:0000256" key="8">
    <source>
        <dbReference type="ARBA" id="ARBA00023779"/>
    </source>
</evidence>
<organism evidence="12 13">
    <name type="scientific">Cryptosporangium arvum DSM 44712</name>
    <dbReference type="NCBI Taxonomy" id="927661"/>
    <lineage>
        <taxon>Bacteria</taxon>
        <taxon>Bacillati</taxon>
        <taxon>Actinomycetota</taxon>
        <taxon>Actinomycetes</taxon>
        <taxon>Cryptosporangiales</taxon>
        <taxon>Cryptosporangiaceae</taxon>
        <taxon>Cryptosporangium</taxon>
    </lineage>
</organism>
<evidence type="ECO:0000256" key="1">
    <source>
        <dbReference type="ARBA" id="ARBA00022485"/>
    </source>
</evidence>
<evidence type="ECO:0000256" key="10">
    <source>
        <dbReference type="SAM" id="Phobius"/>
    </source>
</evidence>
<feature type="transmembrane region" description="Helical" evidence="10">
    <location>
        <begin position="169"/>
        <end position="195"/>
    </location>
</feature>
<sequence>MGRPAYLDADAPVAADAAQVRELAAGAQNLDELDAGVAHCRACDRLVEWRERVAAEKRAAFADQTYWGRPAPGFGPPDARILVLGLAPAAHGANRTGRVFTGDRSGDWLYAALHRAGLANQPTSVSVDDGLELRDVRIAAAVRCAPPANKPTPVERDTCSPWLVRELQLMAPTLTVIVALGAFAWTSFWPVVGALGGTAPRPRPRFGHGAAVAVPGTDVTMLGCYHVSQQNTFTGVLTEPMLDGIFAQAKALTQM</sequence>
<keyword evidence="2" id="KW-0479">Metal-binding</keyword>
<evidence type="ECO:0000256" key="6">
    <source>
        <dbReference type="ARBA" id="ARBA00023014"/>
    </source>
</evidence>
<dbReference type="EMBL" id="JFBT01000001">
    <property type="protein sequence ID" value="EXG79965.1"/>
    <property type="molecule type" value="Genomic_DNA"/>
</dbReference>
<evidence type="ECO:0000256" key="4">
    <source>
        <dbReference type="ARBA" id="ARBA00022801"/>
    </source>
</evidence>
<dbReference type="OrthoDB" id="9787663at2"/>
<proteinExistence type="inferred from homology"/>
<comment type="caution">
    <text evidence="12">The sequence shown here is derived from an EMBL/GenBank/DDBJ whole genome shotgun (WGS) entry which is preliminary data.</text>
</comment>
<keyword evidence="3" id="KW-0227">DNA damage</keyword>
<dbReference type="Pfam" id="PF03167">
    <property type="entry name" value="UDG"/>
    <property type="match status" value="1"/>
</dbReference>
<dbReference type="Proteomes" id="UP000021053">
    <property type="component" value="Unassembled WGS sequence"/>
</dbReference>
<dbReference type="PATRIC" id="fig|927661.3.peg.1001"/>
<reference evidence="12 13" key="1">
    <citation type="submission" date="2013-07" db="EMBL/GenBank/DDBJ databases">
        <authorList>
            <consortium name="DOE Joint Genome Institute"/>
            <person name="Eisen J."/>
            <person name="Huntemann M."/>
            <person name="Han J."/>
            <person name="Chen A."/>
            <person name="Kyrpides N."/>
            <person name="Mavromatis K."/>
            <person name="Markowitz V."/>
            <person name="Palaniappan K."/>
            <person name="Ivanova N."/>
            <person name="Schaumberg A."/>
            <person name="Pati A."/>
            <person name="Liolios K."/>
            <person name="Nordberg H.P."/>
            <person name="Cantor M.N."/>
            <person name="Hua S.X."/>
            <person name="Woyke T."/>
        </authorList>
    </citation>
    <scope>NUCLEOTIDE SEQUENCE [LARGE SCALE GENOMIC DNA]</scope>
    <source>
        <strain evidence="12 13">DSM 44712</strain>
    </source>
</reference>
<feature type="domain" description="Uracil-DNA glycosylase-like" evidence="11">
    <location>
        <begin position="72"/>
        <end position="246"/>
    </location>
</feature>
<dbReference type="CDD" id="cd10031">
    <property type="entry name" value="UDG-F5_TTUDGB_like"/>
    <property type="match status" value="1"/>
</dbReference>
<dbReference type="SMART" id="SM00986">
    <property type="entry name" value="UDG"/>
    <property type="match status" value="1"/>
</dbReference>
<evidence type="ECO:0000256" key="5">
    <source>
        <dbReference type="ARBA" id="ARBA00023004"/>
    </source>
</evidence>
<gene>
    <name evidence="12" type="ORF">CryarDRAFT_1019</name>
</gene>
<evidence type="ECO:0000259" key="11">
    <source>
        <dbReference type="SMART" id="SM00986"/>
    </source>
</evidence>
<keyword evidence="7" id="KW-0234">DNA repair</keyword>
<evidence type="ECO:0000256" key="7">
    <source>
        <dbReference type="ARBA" id="ARBA00023204"/>
    </source>
</evidence>
<dbReference type="GO" id="GO:0004844">
    <property type="term" value="F:uracil DNA N-glycosylase activity"/>
    <property type="evidence" value="ECO:0007669"/>
    <property type="project" value="InterPro"/>
</dbReference>
<dbReference type="AlphaFoldDB" id="A0A010YI63"/>
<comment type="similarity">
    <text evidence="8">Belongs to the uracil-DNA glycosylase (UDG) superfamily. Type 5 (UDGb) family.</text>
</comment>
<keyword evidence="10" id="KW-0472">Membrane</keyword>
<dbReference type="PANTHER" id="PTHR33693">
    <property type="entry name" value="TYPE-5 URACIL-DNA GLYCOSYLASE"/>
    <property type="match status" value="1"/>
</dbReference>
<keyword evidence="5" id="KW-0408">Iron</keyword>
<keyword evidence="10" id="KW-1133">Transmembrane helix</keyword>
<keyword evidence="4" id="KW-0378">Hydrolase</keyword>
<keyword evidence="6" id="KW-0411">Iron-sulfur</keyword>
<dbReference type="InterPro" id="IPR044147">
    <property type="entry name" value="UdgB-like"/>
</dbReference>
<dbReference type="GO" id="GO:0006284">
    <property type="term" value="P:base-excision repair"/>
    <property type="evidence" value="ECO:0007669"/>
    <property type="project" value="InterPro"/>
</dbReference>
<dbReference type="RefSeq" id="WP_084700082.1">
    <property type="nucleotide sequence ID" value="NZ_KK073874.1"/>
</dbReference>
<keyword evidence="13" id="KW-1185">Reference proteome</keyword>
<dbReference type="Gene3D" id="3.40.470.10">
    <property type="entry name" value="Uracil-DNA glycosylase-like domain"/>
    <property type="match status" value="1"/>
</dbReference>
<dbReference type="GO" id="GO:0046872">
    <property type="term" value="F:metal ion binding"/>
    <property type="evidence" value="ECO:0007669"/>
    <property type="project" value="UniProtKB-KW"/>
</dbReference>
<evidence type="ECO:0000313" key="12">
    <source>
        <dbReference type="EMBL" id="EXG79965.1"/>
    </source>
</evidence>
<dbReference type="InterPro" id="IPR036895">
    <property type="entry name" value="Uracil-DNA_glycosylase-like_sf"/>
</dbReference>
<dbReference type="InterPro" id="IPR051536">
    <property type="entry name" value="UDG_Type-4/5"/>
</dbReference>
<dbReference type="HOGENOM" id="CLU_083279_0_0_11"/>